<feature type="compositionally biased region" description="Basic and acidic residues" evidence="2">
    <location>
        <begin position="352"/>
        <end position="363"/>
    </location>
</feature>
<comment type="caution">
    <text evidence="3">The sequence shown here is derived from an EMBL/GenBank/DDBJ whole genome shotgun (WGS) entry which is preliminary data.</text>
</comment>
<keyword evidence="4" id="KW-1185">Reference proteome</keyword>
<feature type="region of interest" description="Disordered" evidence="2">
    <location>
        <begin position="23"/>
        <end position="279"/>
    </location>
</feature>
<accession>A0ABR2V3C0</accession>
<feature type="compositionally biased region" description="Polar residues" evidence="2">
    <location>
        <begin position="23"/>
        <end position="32"/>
    </location>
</feature>
<reference evidence="3 4" key="1">
    <citation type="journal article" date="2024" name="J. Plant Pathol.">
        <title>Sequence and assembly of the genome of Seiridium unicorne, isolate CBS 538.82, causal agent of cypress canker disease.</title>
        <authorList>
            <person name="Scali E."/>
            <person name="Rocca G.D."/>
            <person name="Danti R."/>
            <person name="Garbelotto M."/>
            <person name="Barberini S."/>
            <person name="Baroncelli R."/>
            <person name="Emiliani G."/>
        </authorList>
    </citation>
    <scope>NUCLEOTIDE SEQUENCE [LARGE SCALE GENOMIC DNA]</scope>
    <source>
        <strain evidence="3 4">BM-138-508</strain>
    </source>
</reference>
<keyword evidence="1" id="KW-0175">Coiled coil</keyword>
<feature type="compositionally biased region" description="Polar residues" evidence="2">
    <location>
        <begin position="239"/>
        <end position="249"/>
    </location>
</feature>
<protein>
    <submittedName>
        <fullName evidence="3">Uncharacterized protein</fullName>
    </submittedName>
</protein>
<sequence length="414" mass="45270">MPIVREPSQRTKAWVKWNYGQNSSKVSLNSAPSEIIHLGGSRVGTPEPSPGRPATAQGHDRPCTTWFPSPYAPPPEPPLGIARSRTDPHDHLSPMATPSSFETMSSQLSPAPLSLPSGKIPSPLPSATTSSFSKVSSPPPYYSASPISTSSESSRQLRRTQSATDIQKRARVRSKALPPKPMESHDESESDTQESPNATHVGQLIREDAQDRGVERVTRWFPIPPLTSPPPTKPLPAIRSTSPTSSEGSKGSPKLATASEQQIVQAKGLPQRPTSRLSPQERLWLHRNYRGEATFLKAWGLSIEKAEDREEGVNMMRELMEAEDEKKRAKKAQKAKDLGLPDGGLQIIIEEEKGSLSEPDKPSPRMINPTSAAKPQGLRVPGRGYASPTERHLRSESESSVLGAYLDIRMSRMD</sequence>
<dbReference type="EMBL" id="JARVKF010000212">
    <property type="protein sequence ID" value="KAK9420975.1"/>
    <property type="molecule type" value="Genomic_DNA"/>
</dbReference>
<evidence type="ECO:0000313" key="4">
    <source>
        <dbReference type="Proteomes" id="UP001408356"/>
    </source>
</evidence>
<feature type="compositionally biased region" description="Low complexity" evidence="2">
    <location>
        <begin position="105"/>
        <end position="117"/>
    </location>
</feature>
<evidence type="ECO:0000256" key="1">
    <source>
        <dbReference type="SAM" id="Coils"/>
    </source>
</evidence>
<gene>
    <name evidence="3" type="ORF">SUNI508_06120</name>
</gene>
<evidence type="ECO:0000313" key="3">
    <source>
        <dbReference type="EMBL" id="KAK9420975.1"/>
    </source>
</evidence>
<feature type="compositionally biased region" description="Pro residues" evidence="2">
    <location>
        <begin position="222"/>
        <end position="234"/>
    </location>
</feature>
<name>A0ABR2V3C0_9PEZI</name>
<evidence type="ECO:0000256" key="2">
    <source>
        <dbReference type="SAM" id="MobiDB-lite"/>
    </source>
</evidence>
<feature type="region of interest" description="Disordered" evidence="2">
    <location>
        <begin position="352"/>
        <end position="399"/>
    </location>
</feature>
<feature type="compositionally biased region" description="Basic and acidic residues" evidence="2">
    <location>
        <begin position="205"/>
        <end position="218"/>
    </location>
</feature>
<organism evidence="3 4">
    <name type="scientific">Seiridium unicorne</name>
    <dbReference type="NCBI Taxonomy" id="138068"/>
    <lineage>
        <taxon>Eukaryota</taxon>
        <taxon>Fungi</taxon>
        <taxon>Dikarya</taxon>
        <taxon>Ascomycota</taxon>
        <taxon>Pezizomycotina</taxon>
        <taxon>Sordariomycetes</taxon>
        <taxon>Xylariomycetidae</taxon>
        <taxon>Amphisphaeriales</taxon>
        <taxon>Sporocadaceae</taxon>
        <taxon>Seiridium</taxon>
    </lineage>
</organism>
<dbReference type="Proteomes" id="UP001408356">
    <property type="component" value="Unassembled WGS sequence"/>
</dbReference>
<feature type="compositionally biased region" description="Low complexity" evidence="2">
    <location>
        <begin position="125"/>
        <end position="154"/>
    </location>
</feature>
<feature type="coiled-coil region" evidence="1">
    <location>
        <begin position="303"/>
        <end position="336"/>
    </location>
</feature>
<proteinExistence type="predicted"/>